<gene>
    <name evidence="4" type="primary">ETV5</name>
</gene>
<name>A0A3Q0DRK0_CARSF</name>
<evidence type="ECO:0000313" key="4">
    <source>
        <dbReference type="RefSeq" id="XP_021564458.1"/>
    </source>
</evidence>
<organism evidence="3 4">
    <name type="scientific">Carlito syrichta</name>
    <name type="common">Philippine tarsier</name>
    <name type="synonym">Tarsius syrichta</name>
    <dbReference type="NCBI Taxonomy" id="1868482"/>
    <lineage>
        <taxon>Eukaryota</taxon>
        <taxon>Metazoa</taxon>
        <taxon>Chordata</taxon>
        <taxon>Craniata</taxon>
        <taxon>Vertebrata</taxon>
        <taxon>Euteleostomi</taxon>
        <taxon>Mammalia</taxon>
        <taxon>Eutheria</taxon>
        <taxon>Euarchontoglires</taxon>
        <taxon>Primates</taxon>
        <taxon>Haplorrhini</taxon>
        <taxon>Tarsiiformes</taxon>
        <taxon>Tarsiidae</taxon>
        <taxon>Carlito</taxon>
    </lineage>
</organism>
<dbReference type="OrthoDB" id="10067219at2759"/>
<feature type="domain" description="PEA3-type ETS-domain transcription factor N-terminal" evidence="2">
    <location>
        <begin position="1"/>
        <end position="120"/>
    </location>
</feature>
<dbReference type="KEGG" id="csyr:103252539"/>
<dbReference type="STRING" id="1868482.ENSTSYP00000003025"/>
<evidence type="ECO:0000313" key="3">
    <source>
        <dbReference type="Proteomes" id="UP000189704"/>
    </source>
</evidence>
<dbReference type="Pfam" id="PF04621">
    <property type="entry name" value="ETS_PEA3_N"/>
    <property type="match status" value="1"/>
</dbReference>
<dbReference type="GO" id="GO:0005634">
    <property type="term" value="C:nucleus"/>
    <property type="evidence" value="ECO:0007669"/>
    <property type="project" value="InterPro"/>
</dbReference>
<sequence>MDGFYDQQVPFMVPGKSRSEECRGRPVIDRKRKFLDTDLAHDSEELFQDLSQLQEAWLAEAQVPDDEQFVPDFQSDNLVLHAPPPTKIKRELHSPSSELSSCSHEQAFGANYGEKCLYNY</sequence>
<dbReference type="CTD" id="2119"/>
<evidence type="ECO:0000259" key="2">
    <source>
        <dbReference type="Pfam" id="PF04621"/>
    </source>
</evidence>
<dbReference type="RefSeq" id="XP_021564458.1">
    <property type="nucleotide sequence ID" value="XM_021708783.1"/>
</dbReference>
<dbReference type="Proteomes" id="UP000189704">
    <property type="component" value="Unplaced"/>
</dbReference>
<reference evidence="4" key="1">
    <citation type="submission" date="2025-08" db="UniProtKB">
        <authorList>
            <consortium name="RefSeq"/>
        </authorList>
    </citation>
    <scope>IDENTIFICATION</scope>
</reference>
<feature type="non-terminal residue" evidence="4">
    <location>
        <position position="120"/>
    </location>
</feature>
<proteinExistence type="predicted"/>
<keyword evidence="1" id="KW-0539">Nucleus</keyword>
<dbReference type="InterPro" id="IPR006715">
    <property type="entry name" value="ETS_PEA3_N"/>
</dbReference>
<dbReference type="AlphaFoldDB" id="A0A3Q0DRK0"/>
<dbReference type="GeneID" id="103252539"/>
<protein>
    <submittedName>
        <fullName evidence="4">ETS translocation variant 5</fullName>
    </submittedName>
</protein>
<evidence type="ECO:0000256" key="1">
    <source>
        <dbReference type="ARBA" id="ARBA00023242"/>
    </source>
</evidence>
<accession>A0A3Q0DRK0</accession>
<keyword evidence="3" id="KW-1185">Reference proteome</keyword>
<dbReference type="GO" id="GO:0003700">
    <property type="term" value="F:DNA-binding transcription factor activity"/>
    <property type="evidence" value="ECO:0007669"/>
    <property type="project" value="InterPro"/>
</dbReference>